<organism evidence="1 2">
    <name type="scientific">Leptospirillum ferriphilum</name>
    <dbReference type="NCBI Taxonomy" id="178606"/>
    <lineage>
        <taxon>Bacteria</taxon>
        <taxon>Pseudomonadati</taxon>
        <taxon>Nitrospirota</taxon>
        <taxon>Nitrospiria</taxon>
        <taxon>Nitrospirales</taxon>
        <taxon>Nitrospiraceae</taxon>
        <taxon>Leptospirillum</taxon>
    </lineage>
</organism>
<dbReference type="Proteomes" id="UP000029452">
    <property type="component" value="Unassembled WGS sequence"/>
</dbReference>
<dbReference type="EMBL" id="JPGK01000003">
    <property type="protein sequence ID" value="KGA94324.1"/>
    <property type="molecule type" value="Genomic_DNA"/>
</dbReference>
<reference evidence="1 2" key="1">
    <citation type="submission" date="2014-06" db="EMBL/GenBank/DDBJ databases">
        <title>Draft genome sequence of iron oxidizing acidophile Leptospirillum ferriphilum DSM14647.</title>
        <authorList>
            <person name="Cardenas J.P."/>
            <person name="Lazcano M."/>
            <person name="Ossandon F.J."/>
            <person name="Corbett M."/>
            <person name="Holmes D.S."/>
            <person name="Watkin E."/>
        </authorList>
    </citation>
    <scope>NUCLEOTIDE SEQUENCE [LARGE SCALE GENOMIC DNA]</scope>
    <source>
        <strain evidence="1 2">DSM 14647</strain>
    </source>
</reference>
<sequence length="46" mass="5370">MLREDLLSLSYAYGDGKRPRQFQKSAASFLEDYPTDDPLNDWSKDE</sequence>
<evidence type="ECO:0000313" key="1">
    <source>
        <dbReference type="EMBL" id="KGA94324.1"/>
    </source>
</evidence>
<comment type="caution">
    <text evidence="1">The sequence shown here is derived from an EMBL/GenBank/DDBJ whole genome shotgun (WGS) entry which is preliminary data.</text>
</comment>
<proteinExistence type="predicted"/>
<dbReference type="AlphaFoldDB" id="A0A094X6Z5"/>
<protein>
    <submittedName>
        <fullName evidence="1">Uncharacterized protein</fullName>
    </submittedName>
</protein>
<dbReference type="PATRIC" id="fig|178606.4.peg.896"/>
<name>A0A094X6Z5_9BACT</name>
<accession>A0A094X6Z5</accession>
<gene>
    <name evidence="1" type="ORF">LptCag_1087</name>
</gene>
<evidence type="ECO:0000313" key="2">
    <source>
        <dbReference type="Proteomes" id="UP000029452"/>
    </source>
</evidence>